<evidence type="ECO:0000256" key="1">
    <source>
        <dbReference type="ARBA" id="ARBA00022801"/>
    </source>
</evidence>
<dbReference type="CDD" id="cd00431">
    <property type="entry name" value="cysteine_hydrolases"/>
    <property type="match status" value="1"/>
</dbReference>
<comment type="caution">
    <text evidence="3">The sequence shown here is derived from an EMBL/GenBank/DDBJ whole genome shotgun (WGS) entry which is preliminary data.</text>
</comment>
<name>A0AAE3VSK9_9HYPH</name>
<dbReference type="AlphaFoldDB" id="A0AAE3VSK9"/>
<gene>
    <name evidence="3" type="ORF">J2S73_003921</name>
</gene>
<dbReference type="Pfam" id="PF00857">
    <property type="entry name" value="Isochorismatase"/>
    <property type="match status" value="1"/>
</dbReference>
<evidence type="ECO:0000313" key="4">
    <source>
        <dbReference type="Proteomes" id="UP001229244"/>
    </source>
</evidence>
<dbReference type="Gene3D" id="3.40.50.850">
    <property type="entry name" value="Isochorismatase-like"/>
    <property type="match status" value="1"/>
</dbReference>
<dbReference type="InterPro" id="IPR050272">
    <property type="entry name" value="Isochorismatase-like_hydrls"/>
</dbReference>
<dbReference type="PANTHER" id="PTHR43540">
    <property type="entry name" value="PEROXYUREIDOACRYLATE/UREIDOACRYLATE AMIDOHYDROLASE-RELATED"/>
    <property type="match status" value="1"/>
</dbReference>
<dbReference type="Proteomes" id="UP001229244">
    <property type="component" value="Unassembled WGS sequence"/>
</dbReference>
<dbReference type="SUPFAM" id="SSF52499">
    <property type="entry name" value="Isochorismatase-like hydrolases"/>
    <property type="match status" value="1"/>
</dbReference>
<sequence>MSTMHQGLDEMTAMIPAVDLSKREQLALVIIDMQYHDASPDHGMTRAWEQAYPGSMSYYNDRLTATTVPAIRNLLNYFRNEKLTVIHLVIGSPYRDLRDCPPRFRAWTRNMERAAGIEDVWWAENPDFAVIEPLAPLPDETVVRKTTNGAFNGSEFDATLQRMGITSLVITGCVTSACVETTARDAADRGYDCVLVSDACADYDPDMHDATMKAFALYFGRVAATGNEVIDAVTAGSSI</sequence>
<dbReference type="PANTHER" id="PTHR43540:SF1">
    <property type="entry name" value="ISOCHORISMATASE HYDROLASE"/>
    <property type="match status" value="1"/>
</dbReference>
<evidence type="ECO:0000259" key="2">
    <source>
        <dbReference type="Pfam" id="PF00857"/>
    </source>
</evidence>
<dbReference type="GO" id="GO:0016787">
    <property type="term" value="F:hydrolase activity"/>
    <property type="evidence" value="ECO:0007669"/>
    <property type="project" value="UniProtKB-KW"/>
</dbReference>
<evidence type="ECO:0000313" key="3">
    <source>
        <dbReference type="EMBL" id="MDQ0317437.1"/>
    </source>
</evidence>
<keyword evidence="4" id="KW-1185">Reference proteome</keyword>
<dbReference type="InterPro" id="IPR036380">
    <property type="entry name" value="Isochorismatase-like_sf"/>
</dbReference>
<keyword evidence="1" id="KW-0378">Hydrolase</keyword>
<dbReference type="InterPro" id="IPR000868">
    <property type="entry name" value="Isochorismatase-like_dom"/>
</dbReference>
<organism evidence="3 4">
    <name type="scientific">Amorphus orientalis</name>
    <dbReference type="NCBI Taxonomy" id="649198"/>
    <lineage>
        <taxon>Bacteria</taxon>
        <taxon>Pseudomonadati</taxon>
        <taxon>Pseudomonadota</taxon>
        <taxon>Alphaproteobacteria</taxon>
        <taxon>Hyphomicrobiales</taxon>
        <taxon>Amorphaceae</taxon>
        <taxon>Amorphus</taxon>
    </lineage>
</organism>
<accession>A0AAE3VSK9</accession>
<feature type="domain" description="Isochorismatase-like" evidence="2">
    <location>
        <begin position="27"/>
        <end position="225"/>
    </location>
</feature>
<dbReference type="EMBL" id="JAUSUL010000005">
    <property type="protein sequence ID" value="MDQ0317437.1"/>
    <property type="molecule type" value="Genomic_DNA"/>
</dbReference>
<dbReference type="RefSeq" id="WP_306887356.1">
    <property type="nucleotide sequence ID" value="NZ_JAUSUL010000005.1"/>
</dbReference>
<reference evidence="3" key="1">
    <citation type="submission" date="2023-07" db="EMBL/GenBank/DDBJ databases">
        <title>Genomic Encyclopedia of Type Strains, Phase IV (KMG-IV): sequencing the most valuable type-strain genomes for metagenomic binning, comparative biology and taxonomic classification.</title>
        <authorList>
            <person name="Goeker M."/>
        </authorList>
    </citation>
    <scope>NUCLEOTIDE SEQUENCE</scope>
    <source>
        <strain evidence="3">DSM 21202</strain>
    </source>
</reference>
<proteinExistence type="predicted"/>
<protein>
    <submittedName>
        <fullName evidence="3">Nicotinamidase-related amidase</fullName>
    </submittedName>
</protein>